<protein>
    <recommendedName>
        <fullName evidence="1">DUF2147 domain-containing protein</fullName>
    </recommendedName>
</protein>
<evidence type="ECO:0000313" key="3">
    <source>
        <dbReference type="Proteomes" id="UP000606044"/>
    </source>
</evidence>
<proteinExistence type="predicted"/>
<accession>A0A917BNB9</accession>
<dbReference type="AlphaFoldDB" id="A0A917BNB9"/>
<sequence length="157" mass="17180">MHGMIATITFLLKLTTIAYAPGSEFSGPWLTDDGEAAIEFRTCGEGLCGVIVWLKSPLDDGEPARDDHNPDPRLRDRPLCGLAVIGSLHRNGDQMDGGWIYDPEGGTRYQVAIRQRQRDTLDVTGFVGIETFGRRVKWRRAPVDLPRCAPGAGSTGL</sequence>
<organism evidence="2 3">
    <name type="scientific">Azorhizobium oxalatiphilum</name>
    <dbReference type="NCBI Taxonomy" id="980631"/>
    <lineage>
        <taxon>Bacteria</taxon>
        <taxon>Pseudomonadati</taxon>
        <taxon>Pseudomonadota</taxon>
        <taxon>Alphaproteobacteria</taxon>
        <taxon>Hyphomicrobiales</taxon>
        <taxon>Xanthobacteraceae</taxon>
        <taxon>Azorhizobium</taxon>
    </lineage>
</organism>
<keyword evidence="3" id="KW-1185">Reference proteome</keyword>
<gene>
    <name evidence="2" type="ORF">GCM10007301_07460</name>
</gene>
<feature type="domain" description="DUF2147" evidence="1">
    <location>
        <begin position="27"/>
        <end position="140"/>
    </location>
</feature>
<dbReference type="PANTHER" id="PTHR36919:SF2">
    <property type="entry name" value="BLL6627 PROTEIN"/>
    <property type="match status" value="1"/>
</dbReference>
<dbReference type="Proteomes" id="UP000606044">
    <property type="component" value="Unassembled WGS sequence"/>
</dbReference>
<evidence type="ECO:0000259" key="1">
    <source>
        <dbReference type="Pfam" id="PF09917"/>
    </source>
</evidence>
<name>A0A917BNB9_9HYPH</name>
<dbReference type="Pfam" id="PF09917">
    <property type="entry name" value="DUF2147"/>
    <property type="match status" value="1"/>
</dbReference>
<dbReference type="RefSeq" id="WP_188575505.1">
    <property type="nucleotide sequence ID" value="NZ_BMCT01000001.1"/>
</dbReference>
<evidence type="ECO:0000313" key="2">
    <source>
        <dbReference type="EMBL" id="GGF50582.1"/>
    </source>
</evidence>
<reference evidence="2" key="2">
    <citation type="submission" date="2020-09" db="EMBL/GenBank/DDBJ databases">
        <authorList>
            <person name="Sun Q."/>
            <person name="Sedlacek I."/>
        </authorList>
    </citation>
    <scope>NUCLEOTIDE SEQUENCE</scope>
    <source>
        <strain evidence="2">CCM 7897</strain>
    </source>
</reference>
<dbReference type="PANTHER" id="PTHR36919">
    <property type="entry name" value="BLR1215 PROTEIN"/>
    <property type="match status" value="1"/>
</dbReference>
<reference evidence="2" key="1">
    <citation type="journal article" date="2014" name="Int. J. Syst. Evol. Microbiol.">
        <title>Complete genome sequence of Corynebacterium casei LMG S-19264T (=DSM 44701T), isolated from a smear-ripened cheese.</title>
        <authorList>
            <consortium name="US DOE Joint Genome Institute (JGI-PGF)"/>
            <person name="Walter F."/>
            <person name="Albersmeier A."/>
            <person name="Kalinowski J."/>
            <person name="Ruckert C."/>
        </authorList>
    </citation>
    <scope>NUCLEOTIDE SEQUENCE</scope>
    <source>
        <strain evidence="2">CCM 7897</strain>
    </source>
</reference>
<dbReference type="Gene3D" id="2.40.128.520">
    <property type="match status" value="1"/>
</dbReference>
<comment type="caution">
    <text evidence="2">The sequence shown here is derived from an EMBL/GenBank/DDBJ whole genome shotgun (WGS) entry which is preliminary data.</text>
</comment>
<dbReference type="EMBL" id="BMCT01000001">
    <property type="protein sequence ID" value="GGF50582.1"/>
    <property type="molecule type" value="Genomic_DNA"/>
</dbReference>
<dbReference type="InterPro" id="IPR019223">
    <property type="entry name" value="DUF2147"/>
</dbReference>